<keyword evidence="1" id="KW-1185">Reference proteome</keyword>
<reference evidence="2" key="1">
    <citation type="submission" date="2022-11" db="UniProtKB">
        <authorList>
            <consortium name="WormBaseParasite"/>
        </authorList>
    </citation>
    <scope>IDENTIFICATION</scope>
</reference>
<accession>A0A915CKX9</accession>
<dbReference type="WBParaSite" id="jg10052">
    <property type="protein sequence ID" value="jg10052"/>
    <property type="gene ID" value="jg10052"/>
</dbReference>
<protein>
    <submittedName>
        <fullName evidence="2">Uncharacterized protein</fullName>
    </submittedName>
</protein>
<sequence length="206" mass="23529">MHCVKARTRYRCNTWQKTNCTYQICSNVHNHEQDLSTAPTDNYLRRNQLYNSSASAMDGGDQDEKMLARQLLQRYSIDQKLISASTNEFLKQSSSASSPFNLTERKGELGVVAKKLSLDISSDGDMYMFFSKDPSMAGHWLELEEKADTVLVSEFHQCKPVGEKCWQKADWDQFICAVRGKCVDYFFGDTDGCEIIKMRSTNTDII</sequence>
<organism evidence="1 2">
    <name type="scientific">Ditylenchus dipsaci</name>
    <dbReference type="NCBI Taxonomy" id="166011"/>
    <lineage>
        <taxon>Eukaryota</taxon>
        <taxon>Metazoa</taxon>
        <taxon>Ecdysozoa</taxon>
        <taxon>Nematoda</taxon>
        <taxon>Chromadorea</taxon>
        <taxon>Rhabditida</taxon>
        <taxon>Tylenchina</taxon>
        <taxon>Tylenchomorpha</taxon>
        <taxon>Sphaerularioidea</taxon>
        <taxon>Anguinidae</taxon>
        <taxon>Anguininae</taxon>
        <taxon>Ditylenchus</taxon>
    </lineage>
</organism>
<evidence type="ECO:0000313" key="2">
    <source>
        <dbReference type="WBParaSite" id="jg10052"/>
    </source>
</evidence>
<proteinExistence type="predicted"/>
<name>A0A915CKX9_9BILA</name>
<dbReference type="Proteomes" id="UP000887574">
    <property type="component" value="Unplaced"/>
</dbReference>
<dbReference type="AlphaFoldDB" id="A0A915CKX9"/>
<evidence type="ECO:0000313" key="1">
    <source>
        <dbReference type="Proteomes" id="UP000887574"/>
    </source>
</evidence>